<organism evidence="1 2">
    <name type="scientific">Leptospira interrogans serovar Manilae</name>
    <dbReference type="NCBI Taxonomy" id="214675"/>
    <lineage>
        <taxon>Bacteria</taxon>
        <taxon>Pseudomonadati</taxon>
        <taxon>Spirochaetota</taxon>
        <taxon>Spirochaetia</taxon>
        <taxon>Leptospirales</taxon>
        <taxon>Leptospiraceae</taxon>
        <taxon>Leptospira</taxon>
    </lineage>
</organism>
<proteinExistence type="predicted"/>
<comment type="caution">
    <text evidence="1">The sequence shown here is derived from an EMBL/GenBank/DDBJ whole genome shotgun (WGS) entry which is preliminary data.</text>
</comment>
<protein>
    <submittedName>
        <fullName evidence="1">Uncharacterized protein</fullName>
    </submittedName>
</protein>
<name>A0AAQ1SPI2_LEPIR</name>
<evidence type="ECO:0000313" key="2">
    <source>
        <dbReference type="Proteomes" id="UP000234460"/>
    </source>
</evidence>
<accession>A0AAQ1SPI2</accession>
<dbReference type="Proteomes" id="UP000234460">
    <property type="component" value="Chromosome LMANV2"/>
</dbReference>
<evidence type="ECO:0000313" key="1">
    <source>
        <dbReference type="EMBL" id="SOR62530.1"/>
    </source>
</evidence>
<dbReference type="RefSeq" id="WP_000696045.1">
    <property type="nucleotide sequence ID" value="NZ_CP011931.1"/>
</dbReference>
<sequence length="130" mass="15322">MKIKYQLKIIIITILFMSNYLYSQKSFEIYSNLIFIEKLPMPYEIITLKINNIYSKRHLSKLEFLILLSKAKRIQPKDEKLRSWHYSSWCNIQFLTIFGSYELKLYLGGLGFLTLPDGKTGALLFDLNGK</sequence>
<dbReference type="AlphaFoldDB" id="A0AAQ1SPI2"/>
<dbReference type="EMBL" id="OEJX01000043">
    <property type="protein sequence ID" value="SOR62530.1"/>
    <property type="molecule type" value="Genomic_DNA"/>
</dbReference>
<reference evidence="1 2" key="1">
    <citation type="submission" date="2017-11" db="EMBL/GenBank/DDBJ databases">
        <authorList>
            <person name="Lechat P."/>
        </authorList>
    </citation>
    <scope>NUCLEOTIDE SEQUENCE [LARGE SCALE GENOMIC DNA]</scope>
    <source>
        <strain evidence="1">L495</strain>
    </source>
</reference>
<gene>
    <name evidence="1" type="ORF">LMANV2_480027</name>
</gene>